<dbReference type="PROSITE" id="PS50850">
    <property type="entry name" value="MFS"/>
    <property type="match status" value="1"/>
</dbReference>
<feature type="transmembrane region" description="Helical" evidence="8">
    <location>
        <begin position="284"/>
        <end position="303"/>
    </location>
</feature>
<evidence type="ECO:0000256" key="1">
    <source>
        <dbReference type="ARBA" id="ARBA00003279"/>
    </source>
</evidence>
<evidence type="ECO:0000313" key="10">
    <source>
        <dbReference type="EMBL" id="EEE45609.1"/>
    </source>
</evidence>
<comment type="subcellular location">
    <subcellularLocation>
        <location evidence="2">Cell membrane</location>
        <topology evidence="2">Multi-pass membrane protein</topology>
    </subcellularLocation>
</comment>
<accession>A0A5E8GZP3</accession>
<keyword evidence="5 8" id="KW-0812">Transmembrane</keyword>
<dbReference type="InterPro" id="IPR001958">
    <property type="entry name" value="Tet-R_TetA/multi-R_MdtG-like"/>
</dbReference>
<feature type="transmembrane region" description="Helical" evidence="8">
    <location>
        <begin position="137"/>
        <end position="155"/>
    </location>
</feature>
<sequence>MNLTVLSPAGSPPRQISLILLSAISIVSLNMHIPSLTAMSADFGVSYADISLSISLYMVLTACLQIVAGPLSDRYGRRPVLLAAVTIFLAASAGCALAEDFWVFMVFRLVQGAIATAAVISRAIVRDSAAPQNAAVRLGEIGMAMALAPMLAPMLGGLLESGFGWRSTFWAFALAAAALWLLSWKDVGETNASRHSSFGDQLKGYPALAADPAFWSYTLCMAFSVGVFFVYITGIPLVATGYFGMSPVGTGVVMGLPPVGFMLGNWIVIRLGQKVPLSLLMMTGRLVTLVALLIAALLLSLGRADALSFFPWMIAIGIGNGLTMPSANAGVMSVNPKLAGTASGLSGAITILMGAGAAAATGVALDAIPGPATLLSILIGFSGVALVLAHAARGAEQRVSNAI</sequence>
<comment type="similarity">
    <text evidence="3">Belongs to the major facilitator superfamily. TCR/Tet family.</text>
</comment>
<comment type="function">
    <text evidence="1">Resistance to tetracycline by an active tetracycline efflux. This is an energy-dependent process that decreases the accumulation of the antibiotic in whole cells. This protein functions as a metal-tetracycline/H(+) antiporter.</text>
</comment>
<evidence type="ECO:0000256" key="2">
    <source>
        <dbReference type="ARBA" id="ARBA00004651"/>
    </source>
</evidence>
<reference evidence="10 11" key="2">
    <citation type="submission" date="2013-04" db="EMBL/GenBank/DDBJ databases">
        <authorList>
            <person name="Fiebig A."/>
            <person name="Pradella S."/>
            <person name="Wagner-Doebler I."/>
        </authorList>
    </citation>
    <scope>NUCLEOTIDE SEQUENCE [LARGE SCALE GENOMIC DNA]</scope>
    <source>
        <strain evidence="11">DSM 17067 / NCIMB 14079 / DFL-11</strain>
    </source>
</reference>
<dbReference type="PROSITE" id="PS00216">
    <property type="entry name" value="SUGAR_TRANSPORT_1"/>
    <property type="match status" value="1"/>
</dbReference>
<feature type="transmembrane region" description="Helical" evidence="8">
    <location>
        <begin position="80"/>
        <end position="99"/>
    </location>
</feature>
<evidence type="ECO:0000256" key="7">
    <source>
        <dbReference type="ARBA" id="ARBA00023136"/>
    </source>
</evidence>
<dbReference type="InterPro" id="IPR050189">
    <property type="entry name" value="MFS_Efflux_Transporters"/>
</dbReference>
<dbReference type="InterPro" id="IPR020846">
    <property type="entry name" value="MFS_dom"/>
</dbReference>
<dbReference type="PANTHER" id="PTHR43124:SF3">
    <property type="entry name" value="CHLORAMPHENICOL EFFLUX PUMP RV0191"/>
    <property type="match status" value="1"/>
</dbReference>
<comment type="caution">
    <text evidence="10">The sequence shown here is derived from an EMBL/GenBank/DDBJ whole genome shotgun (WGS) entry which is preliminary data.</text>
</comment>
<feature type="transmembrane region" description="Helical" evidence="8">
    <location>
        <begin position="205"/>
        <end position="232"/>
    </location>
</feature>
<dbReference type="RefSeq" id="WP_008193667.1">
    <property type="nucleotide sequence ID" value="NZ_CM011002.1"/>
</dbReference>
<evidence type="ECO:0000256" key="5">
    <source>
        <dbReference type="ARBA" id="ARBA00022692"/>
    </source>
</evidence>
<dbReference type="SUPFAM" id="SSF103473">
    <property type="entry name" value="MFS general substrate transporter"/>
    <property type="match status" value="1"/>
</dbReference>
<dbReference type="Gene3D" id="1.20.1720.10">
    <property type="entry name" value="Multidrug resistance protein D"/>
    <property type="match status" value="1"/>
</dbReference>
<dbReference type="PANTHER" id="PTHR43124">
    <property type="entry name" value="PURINE EFFLUX PUMP PBUE"/>
    <property type="match status" value="1"/>
</dbReference>
<dbReference type="InterPro" id="IPR036259">
    <property type="entry name" value="MFS_trans_sf"/>
</dbReference>
<dbReference type="Pfam" id="PF07690">
    <property type="entry name" value="MFS_1"/>
    <property type="match status" value="1"/>
</dbReference>
<keyword evidence="4" id="KW-1003">Cell membrane</keyword>
<proteinExistence type="inferred from homology"/>
<feature type="transmembrane region" description="Helical" evidence="8">
    <location>
        <begin position="372"/>
        <end position="392"/>
    </location>
</feature>
<feature type="transmembrane region" description="Helical" evidence="8">
    <location>
        <begin position="338"/>
        <end position="360"/>
    </location>
</feature>
<feature type="transmembrane region" description="Helical" evidence="8">
    <location>
        <begin position="309"/>
        <end position="331"/>
    </location>
</feature>
<dbReference type="Proteomes" id="UP000004703">
    <property type="component" value="Chromosome"/>
</dbReference>
<evidence type="ECO:0000259" key="9">
    <source>
        <dbReference type="PROSITE" id="PS50850"/>
    </source>
</evidence>
<dbReference type="PRINTS" id="PR01035">
    <property type="entry name" value="TCRTETA"/>
</dbReference>
<dbReference type="AlphaFoldDB" id="A0A5E8GZP3"/>
<name>A0A5E8GZP3_ROSAD</name>
<dbReference type="InterPro" id="IPR011701">
    <property type="entry name" value="MFS"/>
</dbReference>
<evidence type="ECO:0000256" key="3">
    <source>
        <dbReference type="ARBA" id="ARBA00007520"/>
    </source>
</evidence>
<feature type="transmembrane region" description="Helical" evidence="8">
    <location>
        <begin position="252"/>
        <end position="272"/>
    </location>
</feature>
<evidence type="ECO:0000256" key="6">
    <source>
        <dbReference type="ARBA" id="ARBA00022989"/>
    </source>
</evidence>
<dbReference type="EMBL" id="ACCU02000002">
    <property type="protein sequence ID" value="EEE45609.1"/>
    <property type="molecule type" value="Genomic_DNA"/>
</dbReference>
<reference evidence="10 11" key="1">
    <citation type="submission" date="2008-01" db="EMBL/GenBank/DDBJ databases">
        <authorList>
            <person name="Wagner-Dobler I."/>
            <person name="Ferriera S."/>
            <person name="Johnson J."/>
            <person name="Kravitz S."/>
            <person name="Beeson K."/>
            <person name="Sutton G."/>
            <person name="Rogers Y.-H."/>
            <person name="Friedman R."/>
            <person name="Frazier M."/>
            <person name="Venter J.C."/>
        </authorList>
    </citation>
    <scope>NUCLEOTIDE SEQUENCE [LARGE SCALE GENOMIC DNA]</scope>
    <source>
        <strain evidence="11">DSM 17067 / NCIMB 14079 / DFL-11</strain>
    </source>
</reference>
<gene>
    <name evidence="10" type="ORF">SADFL11_2898</name>
</gene>
<feature type="transmembrane region" description="Helical" evidence="8">
    <location>
        <begin position="167"/>
        <end position="184"/>
    </location>
</feature>
<dbReference type="GO" id="GO:0005886">
    <property type="term" value="C:plasma membrane"/>
    <property type="evidence" value="ECO:0007669"/>
    <property type="project" value="UniProtKB-SubCell"/>
</dbReference>
<evidence type="ECO:0000256" key="8">
    <source>
        <dbReference type="SAM" id="Phobius"/>
    </source>
</evidence>
<dbReference type="InterPro" id="IPR005829">
    <property type="entry name" value="Sugar_transporter_CS"/>
</dbReference>
<evidence type="ECO:0000313" key="11">
    <source>
        <dbReference type="Proteomes" id="UP000004703"/>
    </source>
</evidence>
<feature type="transmembrane region" description="Helical" evidence="8">
    <location>
        <begin position="105"/>
        <end position="125"/>
    </location>
</feature>
<dbReference type="GO" id="GO:0022857">
    <property type="term" value="F:transmembrane transporter activity"/>
    <property type="evidence" value="ECO:0007669"/>
    <property type="project" value="InterPro"/>
</dbReference>
<keyword evidence="7 8" id="KW-0472">Membrane</keyword>
<feature type="domain" description="Major facilitator superfamily (MFS) profile" evidence="9">
    <location>
        <begin position="1"/>
        <end position="403"/>
    </location>
</feature>
<organism evidence="10 11">
    <name type="scientific">Roseibium alexandrii (strain DSM 17067 / NCIMB 14079 / DFL-11)</name>
    <name type="common">Labrenzia alexandrii</name>
    <dbReference type="NCBI Taxonomy" id="244592"/>
    <lineage>
        <taxon>Bacteria</taxon>
        <taxon>Pseudomonadati</taxon>
        <taxon>Pseudomonadota</taxon>
        <taxon>Alphaproteobacteria</taxon>
        <taxon>Hyphomicrobiales</taxon>
        <taxon>Stappiaceae</taxon>
        <taxon>Roseibium</taxon>
    </lineage>
</organism>
<keyword evidence="6 8" id="KW-1133">Transmembrane helix</keyword>
<protein>
    <submittedName>
        <fullName evidence="10">Arabinose efflux permease</fullName>
    </submittedName>
</protein>
<feature type="transmembrane region" description="Helical" evidence="8">
    <location>
        <begin position="50"/>
        <end position="68"/>
    </location>
</feature>
<evidence type="ECO:0000256" key="4">
    <source>
        <dbReference type="ARBA" id="ARBA00022475"/>
    </source>
</evidence>